<proteinExistence type="predicted"/>
<dbReference type="PANTHER" id="PTHR35119">
    <property type="entry name" value="PROTEIN POLYCHOME"/>
    <property type="match status" value="1"/>
</dbReference>
<keyword evidence="3" id="KW-1185">Reference proteome</keyword>
<feature type="region of interest" description="Disordered" evidence="1">
    <location>
        <begin position="209"/>
        <end position="234"/>
    </location>
</feature>
<protein>
    <submittedName>
        <fullName evidence="2">Uncharacterized protein</fullName>
    </submittedName>
</protein>
<feature type="region of interest" description="Disordered" evidence="1">
    <location>
        <begin position="161"/>
        <end position="187"/>
    </location>
</feature>
<feature type="compositionally biased region" description="Low complexity" evidence="1">
    <location>
        <begin position="105"/>
        <end position="120"/>
    </location>
</feature>
<dbReference type="AlphaFoldDB" id="A0A5J9TWQ6"/>
<dbReference type="OrthoDB" id="1916775at2759"/>
<organism evidence="2 3">
    <name type="scientific">Eragrostis curvula</name>
    <name type="common">weeping love grass</name>
    <dbReference type="NCBI Taxonomy" id="38414"/>
    <lineage>
        <taxon>Eukaryota</taxon>
        <taxon>Viridiplantae</taxon>
        <taxon>Streptophyta</taxon>
        <taxon>Embryophyta</taxon>
        <taxon>Tracheophyta</taxon>
        <taxon>Spermatophyta</taxon>
        <taxon>Magnoliopsida</taxon>
        <taxon>Liliopsida</taxon>
        <taxon>Poales</taxon>
        <taxon>Poaceae</taxon>
        <taxon>PACMAD clade</taxon>
        <taxon>Chloridoideae</taxon>
        <taxon>Eragrostideae</taxon>
        <taxon>Eragrostidinae</taxon>
        <taxon>Eragrostis</taxon>
    </lineage>
</organism>
<dbReference type="InterPro" id="IPR034590">
    <property type="entry name" value="POLYCHOME/GIG1"/>
</dbReference>
<evidence type="ECO:0000313" key="2">
    <source>
        <dbReference type="EMBL" id="TVU15617.1"/>
    </source>
</evidence>
<gene>
    <name evidence="2" type="ORF">EJB05_39147</name>
</gene>
<sequence length="234" mass="25614">LQGSKMPEFRDGNGAALPDPFAGGGGFFIRRVASPGALAVRAARKPLARRYVSPSNNKENRPPFWAVRATPPKRRSPLPDWYPRTPLRDITAIAKAIQRSRLRIAAAQQQSQRPEQSPQSVNVTTPAHAEQDVPHCNEASQAVASGSGSTERENIANPATILAEENLKFSTPTESSQKTPSKPMDPALADVVEKKLSSSIDQIEKMVKKNMKRTSKAAQPSKKAIQRRTLMSMR</sequence>
<name>A0A5J9TWQ6_9POAL</name>
<accession>A0A5J9TWQ6</accession>
<feature type="region of interest" description="Disordered" evidence="1">
    <location>
        <begin position="47"/>
        <end position="84"/>
    </location>
</feature>
<feature type="region of interest" description="Disordered" evidence="1">
    <location>
        <begin position="104"/>
        <end position="133"/>
    </location>
</feature>
<dbReference type="GO" id="GO:0005634">
    <property type="term" value="C:nucleus"/>
    <property type="evidence" value="ECO:0007669"/>
    <property type="project" value="InterPro"/>
</dbReference>
<dbReference type="Proteomes" id="UP000324897">
    <property type="component" value="Unassembled WGS sequence"/>
</dbReference>
<comment type="caution">
    <text evidence="2">The sequence shown here is derived from an EMBL/GenBank/DDBJ whole genome shotgun (WGS) entry which is preliminary data.</text>
</comment>
<dbReference type="PANTHER" id="PTHR35119:SF12">
    <property type="entry name" value="OS04G0472700 PROTEIN"/>
    <property type="match status" value="1"/>
</dbReference>
<dbReference type="GO" id="GO:0051783">
    <property type="term" value="P:regulation of nuclear division"/>
    <property type="evidence" value="ECO:0007669"/>
    <property type="project" value="InterPro"/>
</dbReference>
<evidence type="ECO:0000256" key="1">
    <source>
        <dbReference type="SAM" id="MobiDB-lite"/>
    </source>
</evidence>
<feature type="compositionally biased region" description="Polar residues" evidence="1">
    <location>
        <begin position="168"/>
        <end position="180"/>
    </location>
</feature>
<reference evidence="2 3" key="1">
    <citation type="journal article" date="2019" name="Sci. Rep.">
        <title>A high-quality genome of Eragrostis curvula grass provides insights into Poaceae evolution and supports new strategies to enhance forage quality.</title>
        <authorList>
            <person name="Carballo J."/>
            <person name="Santos B.A.C.M."/>
            <person name="Zappacosta D."/>
            <person name="Garbus I."/>
            <person name="Selva J.P."/>
            <person name="Gallo C.A."/>
            <person name="Diaz A."/>
            <person name="Albertini E."/>
            <person name="Caccamo M."/>
            <person name="Echenique V."/>
        </authorList>
    </citation>
    <scope>NUCLEOTIDE SEQUENCE [LARGE SCALE GENOMIC DNA]</scope>
    <source>
        <strain evidence="3">cv. Victoria</strain>
        <tissue evidence="2">Leaf</tissue>
    </source>
</reference>
<evidence type="ECO:0000313" key="3">
    <source>
        <dbReference type="Proteomes" id="UP000324897"/>
    </source>
</evidence>
<dbReference type="EMBL" id="RWGY01000031">
    <property type="protein sequence ID" value="TVU15617.1"/>
    <property type="molecule type" value="Genomic_DNA"/>
</dbReference>
<feature type="non-terminal residue" evidence="2">
    <location>
        <position position="1"/>
    </location>
</feature>